<dbReference type="InterPro" id="IPR032675">
    <property type="entry name" value="LRR_dom_sf"/>
</dbReference>
<dbReference type="InterPro" id="IPR057135">
    <property type="entry name" value="At4g27190-like_LRR"/>
</dbReference>
<feature type="domain" description="Disease resistance protein At4g27190-like leucine-rich repeats" evidence="1">
    <location>
        <begin position="12"/>
        <end position="137"/>
    </location>
</feature>
<evidence type="ECO:0000313" key="3">
    <source>
        <dbReference type="Proteomes" id="UP000655225"/>
    </source>
</evidence>
<name>A0A834ZXB5_TETSI</name>
<dbReference type="OMA" id="DCHELTC"/>
<dbReference type="Proteomes" id="UP000655225">
    <property type="component" value="Unassembled WGS sequence"/>
</dbReference>
<dbReference type="OrthoDB" id="1636630at2759"/>
<keyword evidence="3" id="KW-1185">Reference proteome</keyword>
<protein>
    <recommendedName>
        <fullName evidence="1">Disease resistance protein At4g27190-like leucine-rich repeats domain-containing protein</fullName>
    </recommendedName>
</protein>
<dbReference type="PANTHER" id="PTHR36766:SF40">
    <property type="entry name" value="DISEASE RESISTANCE PROTEIN RGA3"/>
    <property type="match status" value="1"/>
</dbReference>
<dbReference type="Gene3D" id="3.80.10.10">
    <property type="entry name" value="Ribonuclease Inhibitor"/>
    <property type="match status" value="2"/>
</dbReference>
<reference evidence="2 3" key="1">
    <citation type="submission" date="2020-04" db="EMBL/GenBank/DDBJ databases">
        <title>Plant Genome Project.</title>
        <authorList>
            <person name="Zhang R.-G."/>
        </authorList>
    </citation>
    <scope>NUCLEOTIDE SEQUENCE [LARGE SCALE GENOMIC DNA]</scope>
    <source>
        <strain evidence="2">YNK0</strain>
        <tissue evidence="2">Leaf</tissue>
    </source>
</reference>
<evidence type="ECO:0000313" key="2">
    <source>
        <dbReference type="EMBL" id="KAF8413290.1"/>
    </source>
</evidence>
<proteinExistence type="predicted"/>
<dbReference type="AlphaFoldDB" id="A0A834ZXB5"/>
<dbReference type="PANTHER" id="PTHR36766">
    <property type="entry name" value="PLANT BROAD-SPECTRUM MILDEW RESISTANCE PROTEIN RPW8"/>
    <property type="match status" value="1"/>
</dbReference>
<organism evidence="2 3">
    <name type="scientific">Tetracentron sinense</name>
    <name type="common">Spur-leaf</name>
    <dbReference type="NCBI Taxonomy" id="13715"/>
    <lineage>
        <taxon>Eukaryota</taxon>
        <taxon>Viridiplantae</taxon>
        <taxon>Streptophyta</taxon>
        <taxon>Embryophyta</taxon>
        <taxon>Tracheophyta</taxon>
        <taxon>Spermatophyta</taxon>
        <taxon>Magnoliopsida</taxon>
        <taxon>Trochodendrales</taxon>
        <taxon>Trochodendraceae</taxon>
        <taxon>Tetracentron</taxon>
    </lineage>
</organism>
<gene>
    <name evidence="2" type="ORF">HHK36_001266</name>
</gene>
<comment type="caution">
    <text evidence="2">The sequence shown here is derived from an EMBL/GenBank/DDBJ whole genome shotgun (WGS) entry which is preliminary data.</text>
</comment>
<evidence type="ECO:0000259" key="1">
    <source>
        <dbReference type="Pfam" id="PF23247"/>
    </source>
</evidence>
<dbReference type="Pfam" id="PF23247">
    <property type="entry name" value="LRR_RPS2"/>
    <property type="match status" value="1"/>
</dbReference>
<dbReference type="SUPFAM" id="SSF52047">
    <property type="entry name" value="RNI-like"/>
    <property type="match status" value="1"/>
</dbReference>
<accession>A0A834ZXB5</accession>
<sequence>MDNLVEWLEVSAVVSSCFPRLEDLIMRNCPKLKTMPSRFTSLTSLYIDNLQELEFLPEWSPQNNKNIRSMSIWDCHKLEAIISSKRCEGIIQRESEERLQMQALETLQISRCSRLKSIIPDVQWDFTSLRELHIQDCHELTCLLDGQHRLKSLKKLSISDCPII</sequence>
<dbReference type="EMBL" id="JABCRI010000001">
    <property type="protein sequence ID" value="KAF8413290.1"/>
    <property type="molecule type" value="Genomic_DNA"/>
</dbReference>